<dbReference type="CDD" id="cd12214">
    <property type="entry name" value="ChiA1_BD"/>
    <property type="match status" value="1"/>
</dbReference>
<dbReference type="SMART" id="SM00606">
    <property type="entry name" value="CBD_IV"/>
    <property type="match status" value="1"/>
</dbReference>
<dbReference type="EMBL" id="JBHRTL010000004">
    <property type="protein sequence ID" value="MFC3154248.1"/>
    <property type="molecule type" value="Genomic_DNA"/>
</dbReference>
<feature type="chain" id="PRO_5046752254" description="chitinase" evidence="8">
    <location>
        <begin position="28"/>
        <end position="534"/>
    </location>
</feature>
<dbReference type="GO" id="GO:0016787">
    <property type="term" value="F:hydrolase activity"/>
    <property type="evidence" value="ECO:0007669"/>
    <property type="project" value="UniProtKB-KW"/>
</dbReference>
<dbReference type="PROSITE" id="PS01095">
    <property type="entry name" value="GH18_1"/>
    <property type="match status" value="1"/>
</dbReference>
<dbReference type="SUPFAM" id="SSF49785">
    <property type="entry name" value="Galactose-binding domain-like"/>
    <property type="match status" value="1"/>
</dbReference>
<evidence type="ECO:0000256" key="3">
    <source>
        <dbReference type="ARBA" id="ARBA00022729"/>
    </source>
</evidence>
<dbReference type="SUPFAM" id="SSF51055">
    <property type="entry name" value="Carbohydrate binding domain"/>
    <property type="match status" value="1"/>
</dbReference>
<dbReference type="SUPFAM" id="SSF51445">
    <property type="entry name" value="(Trans)glycosidases"/>
    <property type="match status" value="1"/>
</dbReference>
<dbReference type="CDD" id="cd04080">
    <property type="entry name" value="CBM6_cellulase-like"/>
    <property type="match status" value="1"/>
</dbReference>
<evidence type="ECO:0000256" key="8">
    <source>
        <dbReference type="SAM" id="SignalP"/>
    </source>
</evidence>
<name>A0ABV7HK50_9GAMM</name>
<dbReference type="InterPro" id="IPR001223">
    <property type="entry name" value="Glyco_hydro18_cat"/>
</dbReference>
<dbReference type="PANTHER" id="PTHR11177">
    <property type="entry name" value="CHITINASE"/>
    <property type="match status" value="1"/>
</dbReference>
<comment type="catalytic activity">
    <reaction evidence="1">
        <text>Random endo-hydrolysis of N-acetyl-beta-D-glucosaminide (1-&gt;4)-beta-linkages in chitin and chitodextrins.</text>
        <dbReference type="EC" id="3.2.1.14"/>
    </reaction>
</comment>
<dbReference type="PROSITE" id="PS51910">
    <property type="entry name" value="GH18_2"/>
    <property type="match status" value="1"/>
</dbReference>
<feature type="domain" description="CBM6" evidence="9">
    <location>
        <begin position="411"/>
        <end position="532"/>
    </location>
</feature>
<dbReference type="PANTHER" id="PTHR11177:SF317">
    <property type="entry name" value="CHITINASE 12-RELATED"/>
    <property type="match status" value="1"/>
</dbReference>
<feature type="signal peptide" evidence="8">
    <location>
        <begin position="1"/>
        <end position="27"/>
    </location>
</feature>
<dbReference type="InterPro" id="IPR008979">
    <property type="entry name" value="Galactose-bd-like_sf"/>
</dbReference>
<gene>
    <name evidence="11" type="ORF">ACFOEB_03465</name>
</gene>
<dbReference type="InterPro" id="IPR050314">
    <property type="entry name" value="Glycosyl_Hydrlase_18"/>
</dbReference>
<evidence type="ECO:0000256" key="7">
    <source>
        <dbReference type="RuleBase" id="RU004453"/>
    </source>
</evidence>
<dbReference type="PROSITE" id="PS51175">
    <property type="entry name" value="CBM6"/>
    <property type="match status" value="1"/>
</dbReference>
<comment type="caution">
    <text evidence="11">The sequence shown here is derived from an EMBL/GenBank/DDBJ whole genome shotgun (WGS) entry which is preliminary data.</text>
</comment>
<evidence type="ECO:0000256" key="5">
    <source>
        <dbReference type="ARBA" id="ARBA00023295"/>
    </source>
</evidence>
<organism evidence="11 12">
    <name type="scientific">Gilvimarinus japonicus</name>
    <dbReference type="NCBI Taxonomy" id="1796469"/>
    <lineage>
        <taxon>Bacteria</taxon>
        <taxon>Pseudomonadati</taxon>
        <taxon>Pseudomonadota</taxon>
        <taxon>Gammaproteobacteria</taxon>
        <taxon>Cellvibrionales</taxon>
        <taxon>Cellvibrionaceae</taxon>
        <taxon>Gilvimarinus</taxon>
    </lineage>
</organism>
<dbReference type="Gene3D" id="2.10.10.20">
    <property type="entry name" value="Carbohydrate-binding module superfamily 5/12"/>
    <property type="match status" value="1"/>
</dbReference>
<evidence type="ECO:0000313" key="12">
    <source>
        <dbReference type="Proteomes" id="UP001595548"/>
    </source>
</evidence>
<dbReference type="EC" id="3.2.1.14" evidence="2"/>
<dbReference type="Gene3D" id="2.60.120.260">
    <property type="entry name" value="Galactose-binding domain-like"/>
    <property type="match status" value="1"/>
</dbReference>
<reference evidence="12" key="1">
    <citation type="journal article" date="2019" name="Int. J. Syst. Evol. Microbiol.">
        <title>The Global Catalogue of Microorganisms (GCM) 10K type strain sequencing project: providing services to taxonomists for standard genome sequencing and annotation.</title>
        <authorList>
            <consortium name="The Broad Institute Genomics Platform"/>
            <consortium name="The Broad Institute Genome Sequencing Center for Infectious Disease"/>
            <person name="Wu L."/>
            <person name="Ma J."/>
        </authorList>
    </citation>
    <scope>NUCLEOTIDE SEQUENCE [LARGE SCALE GENOMIC DNA]</scope>
    <source>
        <strain evidence="12">KCTC 52141</strain>
    </source>
</reference>
<evidence type="ECO:0000256" key="6">
    <source>
        <dbReference type="RuleBase" id="RU000489"/>
    </source>
</evidence>
<evidence type="ECO:0000256" key="2">
    <source>
        <dbReference type="ARBA" id="ARBA00012729"/>
    </source>
</evidence>
<sequence>MNALSNVKLLAKMTALSAALIGLNAQAADKVVGYIPSYKNMTAVVDLVDLSQLTHINLSFLNPNANGVVTAGGDPVCMPGTFGGNVTGSELSYVINKAHQAGVKVLVSVAGGVIPSCSGDWQTLLSPANRANTVNNLLNFVSSYNLDGLDVDIEGVVLTAIDNAGNYTPFIQALRNGLPSGKLLTSATASYNGGMVPTSSLPYFDFVNIMSYDAVGPSWGVSGNEHSSYAQAQSDIATWKARGLSKDKLVLGVPFYGYGFGGYAPSYSISDIVAQFGAGAAQQDVIGNLCNGCSYITYNGLPTIRAKTQLALQEGSGVMIWELSQDASGSNSLLSAINNEMDAGGGPGNTGDCPAWVEGTPYDVGDVVLYQGGYYVAEYANPGYIPTVSTYFWNPTTAAACGGENPAGFSQKIEAEGFTNMNGVQLEATSDTGGGQNIGWIDSGDWMAYSAMSVPAAGNYRVELRVASPSGAQLSLDLNGGQTQLGLVDIPATGGWQNWQTVSLDVPLPAGPFSFGIYAPVGGWNINWFSLTQL</sequence>
<keyword evidence="12" id="KW-1185">Reference proteome</keyword>
<dbReference type="InterPro" id="IPR017853">
    <property type="entry name" value="GH"/>
</dbReference>
<accession>A0ABV7HK50</accession>
<comment type="similarity">
    <text evidence="7">Belongs to the glycosyl hydrolase 18 family.</text>
</comment>
<dbReference type="RefSeq" id="WP_382414400.1">
    <property type="nucleotide sequence ID" value="NZ_AP031500.1"/>
</dbReference>
<keyword evidence="5 6" id="KW-0326">Glycosidase</keyword>
<evidence type="ECO:0000313" key="11">
    <source>
        <dbReference type="EMBL" id="MFC3154248.1"/>
    </source>
</evidence>
<protein>
    <recommendedName>
        <fullName evidence="2">chitinase</fullName>
        <ecNumber evidence="2">3.2.1.14</ecNumber>
    </recommendedName>
</protein>
<keyword evidence="3 8" id="KW-0732">Signal</keyword>
<dbReference type="Gene3D" id="3.40.5.30">
    <property type="entry name" value="(Trans)glycosidases - domain 2"/>
    <property type="match status" value="1"/>
</dbReference>
<dbReference type="InterPro" id="IPR005084">
    <property type="entry name" value="CBM6"/>
</dbReference>
<dbReference type="InterPro" id="IPR036573">
    <property type="entry name" value="CBM_sf_5/12"/>
</dbReference>
<proteinExistence type="inferred from homology"/>
<evidence type="ECO:0000259" key="9">
    <source>
        <dbReference type="PROSITE" id="PS51175"/>
    </source>
</evidence>
<dbReference type="InterPro" id="IPR011583">
    <property type="entry name" value="Chitinase_II/V-like_cat"/>
</dbReference>
<feature type="domain" description="GH18" evidence="10">
    <location>
        <begin position="29"/>
        <end position="344"/>
    </location>
</feature>
<dbReference type="InterPro" id="IPR006584">
    <property type="entry name" value="Cellulose-bd_IV"/>
</dbReference>
<keyword evidence="4 6" id="KW-0378">Hydrolase</keyword>
<dbReference type="SMART" id="SM00636">
    <property type="entry name" value="Glyco_18"/>
    <property type="match status" value="1"/>
</dbReference>
<evidence type="ECO:0000256" key="1">
    <source>
        <dbReference type="ARBA" id="ARBA00000822"/>
    </source>
</evidence>
<evidence type="ECO:0000256" key="4">
    <source>
        <dbReference type="ARBA" id="ARBA00022801"/>
    </source>
</evidence>
<dbReference type="Pfam" id="PF03422">
    <property type="entry name" value="CBM_6"/>
    <property type="match status" value="1"/>
</dbReference>
<dbReference type="Gene3D" id="3.20.20.80">
    <property type="entry name" value="Glycosidases"/>
    <property type="match status" value="1"/>
</dbReference>
<dbReference type="InterPro" id="IPR001579">
    <property type="entry name" value="Glyco_hydro_18_chit_AS"/>
</dbReference>
<dbReference type="Pfam" id="PF00704">
    <property type="entry name" value="Glyco_hydro_18"/>
    <property type="match status" value="1"/>
</dbReference>
<dbReference type="Proteomes" id="UP001595548">
    <property type="component" value="Unassembled WGS sequence"/>
</dbReference>
<evidence type="ECO:0000259" key="10">
    <source>
        <dbReference type="PROSITE" id="PS51910"/>
    </source>
</evidence>